<comment type="caution">
    <text evidence="3">The sequence shown here is derived from an EMBL/GenBank/DDBJ whole genome shotgun (WGS) entry which is preliminary data.</text>
</comment>
<evidence type="ECO:0000313" key="2">
    <source>
        <dbReference type="EMBL" id="CAF0758215.1"/>
    </source>
</evidence>
<reference evidence="3" key="1">
    <citation type="submission" date="2021-02" db="EMBL/GenBank/DDBJ databases">
        <authorList>
            <person name="Nowell W R."/>
        </authorList>
    </citation>
    <scope>NUCLEOTIDE SEQUENCE</scope>
</reference>
<dbReference type="EMBL" id="CAJOBA010000506">
    <property type="protein sequence ID" value="CAF3537718.1"/>
    <property type="molecule type" value="Genomic_DNA"/>
</dbReference>
<dbReference type="EMBL" id="CAJNOK010000506">
    <property type="protein sequence ID" value="CAF0758215.1"/>
    <property type="molecule type" value="Genomic_DNA"/>
</dbReference>
<evidence type="ECO:0000313" key="3">
    <source>
        <dbReference type="EMBL" id="CAF0922685.1"/>
    </source>
</evidence>
<evidence type="ECO:0000313" key="4">
    <source>
        <dbReference type="EMBL" id="CAF3537718.1"/>
    </source>
</evidence>
<sequence>MSKQKGTIVEATTGIQTAAVHTALSDDVRVKSVVTTETFSTVNMENSAKINELMKKLGTTHSQVDDYSKKRTDEISDALQASIAKIVAETQTSQETLLLDANKRNATIEHEYKVKLQHFVDQLDQEKAETLAQLEKELSIQQEAILEQARKRIDGVNEEANRMKINVLKEAQQQVNTNVDTITDQVAQLGRDDAARRLQSTTTTIITTQAKAAEGQRNVK</sequence>
<name>A0A814B3C8_9BILA</name>
<dbReference type="Proteomes" id="UP000682733">
    <property type="component" value="Unassembled WGS sequence"/>
</dbReference>
<evidence type="ECO:0000313" key="5">
    <source>
        <dbReference type="EMBL" id="CAF3701781.1"/>
    </source>
</evidence>
<dbReference type="OrthoDB" id="10044724at2759"/>
<evidence type="ECO:0000313" key="6">
    <source>
        <dbReference type="Proteomes" id="UP000663829"/>
    </source>
</evidence>
<dbReference type="EMBL" id="CAJOBC010001841">
    <property type="protein sequence ID" value="CAF3701781.1"/>
    <property type="molecule type" value="Genomic_DNA"/>
</dbReference>
<dbReference type="EMBL" id="CAJNOQ010001841">
    <property type="protein sequence ID" value="CAF0922685.1"/>
    <property type="molecule type" value="Genomic_DNA"/>
</dbReference>
<feature type="coiled-coil region" evidence="1">
    <location>
        <begin position="131"/>
        <end position="166"/>
    </location>
</feature>
<dbReference type="Proteomes" id="UP000681722">
    <property type="component" value="Unassembled WGS sequence"/>
</dbReference>
<organism evidence="3 6">
    <name type="scientific">Didymodactylos carnosus</name>
    <dbReference type="NCBI Taxonomy" id="1234261"/>
    <lineage>
        <taxon>Eukaryota</taxon>
        <taxon>Metazoa</taxon>
        <taxon>Spiralia</taxon>
        <taxon>Gnathifera</taxon>
        <taxon>Rotifera</taxon>
        <taxon>Eurotatoria</taxon>
        <taxon>Bdelloidea</taxon>
        <taxon>Philodinida</taxon>
        <taxon>Philodinidae</taxon>
        <taxon>Didymodactylos</taxon>
    </lineage>
</organism>
<dbReference type="AlphaFoldDB" id="A0A814B3C8"/>
<keyword evidence="1" id="KW-0175">Coiled coil</keyword>
<keyword evidence="6" id="KW-1185">Reference proteome</keyword>
<gene>
    <name evidence="3" type="ORF">GPM918_LOCUS9743</name>
    <name evidence="2" type="ORF">OVA965_LOCUS2405</name>
    <name evidence="5" type="ORF">SRO942_LOCUS9744</name>
    <name evidence="4" type="ORF">TMI583_LOCUS2405</name>
</gene>
<proteinExistence type="predicted"/>
<dbReference type="Proteomes" id="UP000663829">
    <property type="component" value="Unassembled WGS sequence"/>
</dbReference>
<evidence type="ECO:0000256" key="1">
    <source>
        <dbReference type="SAM" id="Coils"/>
    </source>
</evidence>
<protein>
    <submittedName>
        <fullName evidence="3">Uncharacterized protein</fullName>
    </submittedName>
</protein>
<accession>A0A814B3C8</accession>
<dbReference type="Proteomes" id="UP000677228">
    <property type="component" value="Unassembled WGS sequence"/>
</dbReference>